<dbReference type="CDD" id="cd00959">
    <property type="entry name" value="DeoC"/>
    <property type="match status" value="1"/>
</dbReference>
<name>A0A8A4TUA7_SULCO</name>
<dbReference type="PANTHER" id="PTHR10889:SF1">
    <property type="entry name" value="DEOXYRIBOSE-PHOSPHATE ALDOLASE"/>
    <property type="match status" value="1"/>
</dbReference>
<comment type="subcellular location">
    <subcellularLocation>
        <location evidence="7">Cytoplasm</location>
    </subcellularLocation>
</comment>
<dbReference type="AlphaFoldDB" id="A0A8A4TUA7"/>
<dbReference type="InterPro" id="IPR013785">
    <property type="entry name" value="Aldolase_TIM"/>
</dbReference>
<evidence type="ECO:0000256" key="4">
    <source>
        <dbReference type="ARBA" id="ARBA00023270"/>
    </source>
</evidence>
<comment type="pathway">
    <text evidence="7">Carbohydrate degradation; 2-deoxy-D-ribose 1-phosphate degradation; D-glyceraldehyde 3-phosphate and acetaldehyde from 2-deoxy-alpha-D-ribose 1-phosphate: step 2/2.</text>
</comment>
<dbReference type="InterPro" id="IPR028581">
    <property type="entry name" value="DeoC_typeI"/>
</dbReference>
<gene>
    <name evidence="7 8" type="primary">deoC</name>
    <name evidence="8" type="ORF">J3U87_09465</name>
</gene>
<dbReference type="EMBL" id="CP071793">
    <property type="protein sequence ID" value="QTD52691.1"/>
    <property type="molecule type" value="Genomic_DNA"/>
</dbReference>
<feature type="active site" description="Proton donor/acceptor" evidence="7">
    <location>
        <position position="193"/>
    </location>
</feature>
<keyword evidence="4 7" id="KW-0704">Schiff base</keyword>
<dbReference type="NCBIfam" id="TIGR00126">
    <property type="entry name" value="deoC"/>
    <property type="match status" value="1"/>
</dbReference>
<sequence length="234" mass="24843">MSPSNASEITLKKNRYAQMIDHTLLKPMATPSQIRNLCEEAVAHQFFSVCVNPAYVPLCADILRGQSVRVCTVVGFPLGATGTAVKAAEAAWAVEHGATEIDMVINQGWAKARDWRAVEIDIAEVRRACGSALLKVILETCNLTDEEKIAACKASESAGAHFVKTSTGFGGGGATLDDVRLMRESVSKSVSVKASGGIRDLKTMEAMIEAGAGRIGASAGIHILSELRKKPDTN</sequence>
<comment type="function">
    <text evidence="6 7">Catalyzes a reversible aldol reaction between acetaldehyde and D-glyceraldehyde 3-phosphate to generate 2-deoxy-D-ribose 5-phosphate.</text>
</comment>
<dbReference type="GO" id="GO:0005737">
    <property type="term" value="C:cytoplasm"/>
    <property type="evidence" value="ECO:0007669"/>
    <property type="project" value="UniProtKB-SubCell"/>
</dbReference>
<evidence type="ECO:0000256" key="2">
    <source>
        <dbReference type="ARBA" id="ARBA00022490"/>
    </source>
</evidence>
<dbReference type="InterPro" id="IPR002915">
    <property type="entry name" value="DeoC/FbaB/LacD_aldolase"/>
</dbReference>
<dbReference type="Pfam" id="PF01791">
    <property type="entry name" value="DeoC"/>
    <property type="match status" value="1"/>
</dbReference>
<evidence type="ECO:0000256" key="1">
    <source>
        <dbReference type="ARBA" id="ARBA00010936"/>
    </source>
</evidence>
<dbReference type="FunFam" id="3.20.20.70:FF:000044">
    <property type="entry name" value="Deoxyribose-phosphate aldolase"/>
    <property type="match status" value="1"/>
</dbReference>
<dbReference type="KEGG" id="scor:J3U87_09465"/>
<feature type="active site" description="Schiff-base intermediate with acetaldehyde" evidence="7">
    <location>
        <position position="164"/>
    </location>
</feature>
<evidence type="ECO:0000256" key="5">
    <source>
        <dbReference type="ARBA" id="ARBA00048791"/>
    </source>
</evidence>
<dbReference type="RefSeq" id="WP_237382795.1">
    <property type="nucleotide sequence ID" value="NZ_CP071793.1"/>
</dbReference>
<dbReference type="GO" id="GO:0004139">
    <property type="term" value="F:deoxyribose-phosphate aldolase activity"/>
    <property type="evidence" value="ECO:0007669"/>
    <property type="project" value="UniProtKB-UniRule"/>
</dbReference>
<comment type="similarity">
    <text evidence="1 7">Belongs to the DeoC/FbaB aldolase family. DeoC type 1 subfamily.</text>
</comment>
<dbReference type="GO" id="GO:0006018">
    <property type="term" value="P:2-deoxyribose 1-phosphate catabolic process"/>
    <property type="evidence" value="ECO:0007669"/>
    <property type="project" value="UniProtKB-UniRule"/>
</dbReference>
<evidence type="ECO:0000256" key="3">
    <source>
        <dbReference type="ARBA" id="ARBA00023239"/>
    </source>
</evidence>
<reference evidence="8" key="1">
    <citation type="submission" date="2021-03" db="EMBL/GenBank/DDBJ databases">
        <title>Acanthopleuribacteraceae sp. M133.</title>
        <authorList>
            <person name="Wang G."/>
        </authorList>
    </citation>
    <scope>NUCLEOTIDE SEQUENCE</scope>
    <source>
        <strain evidence="8">M133</strain>
    </source>
</reference>
<dbReference type="PIRSF" id="PIRSF001357">
    <property type="entry name" value="DeoC"/>
    <property type="match status" value="1"/>
</dbReference>
<dbReference type="Gene3D" id="3.20.20.70">
    <property type="entry name" value="Aldolase class I"/>
    <property type="match status" value="1"/>
</dbReference>
<evidence type="ECO:0000256" key="6">
    <source>
        <dbReference type="ARBA" id="ARBA00056337"/>
    </source>
</evidence>
<dbReference type="InterPro" id="IPR011343">
    <property type="entry name" value="DeoC"/>
</dbReference>
<organism evidence="8 9">
    <name type="scientific">Sulfidibacter corallicola</name>
    <dbReference type="NCBI Taxonomy" id="2818388"/>
    <lineage>
        <taxon>Bacteria</taxon>
        <taxon>Pseudomonadati</taxon>
        <taxon>Acidobacteriota</taxon>
        <taxon>Holophagae</taxon>
        <taxon>Acanthopleuribacterales</taxon>
        <taxon>Acanthopleuribacteraceae</taxon>
        <taxon>Sulfidibacter</taxon>
    </lineage>
</organism>
<proteinExistence type="inferred from homology"/>
<keyword evidence="2 7" id="KW-0963">Cytoplasm</keyword>
<evidence type="ECO:0000313" key="9">
    <source>
        <dbReference type="Proteomes" id="UP000663929"/>
    </source>
</evidence>
<dbReference type="PANTHER" id="PTHR10889">
    <property type="entry name" value="DEOXYRIBOSE-PHOSPHATE ALDOLASE"/>
    <property type="match status" value="1"/>
</dbReference>
<dbReference type="SMART" id="SM01133">
    <property type="entry name" value="DeoC"/>
    <property type="match status" value="1"/>
</dbReference>
<evidence type="ECO:0000256" key="7">
    <source>
        <dbReference type="HAMAP-Rule" id="MF_00114"/>
    </source>
</evidence>
<dbReference type="HAMAP" id="MF_00114">
    <property type="entry name" value="DeoC_type1"/>
    <property type="match status" value="1"/>
</dbReference>
<dbReference type="SUPFAM" id="SSF51569">
    <property type="entry name" value="Aldolase"/>
    <property type="match status" value="1"/>
</dbReference>
<dbReference type="GO" id="GO:0009264">
    <property type="term" value="P:deoxyribonucleotide catabolic process"/>
    <property type="evidence" value="ECO:0007669"/>
    <property type="project" value="UniProtKB-UniRule"/>
</dbReference>
<dbReference type="EC" id="4.1.2.4" evidence="7"/>
<protein>
    <recommendedName>
        <fullName evidence="7">Deoxyribose-phosphate aldolase</fullName>
        <shortName evidence="7">DERA</shortName>
        <ecNumber evidence="7">4.1.2.4</ecNumber>
    </recommendedName>
    <alternativeName>
        <fullName evidence="7">2-deoxy-D-ribose 5-phosphate aldolase</fullName>
    </alternativeName>
    <alternativeName>
        <fullName evidence="7">Phosphodeoxyriboaldolase</fullName>
        <shortName evidence="7">Deoxyriboaldolase</shortName>
    </alternativeName>
</protein>
<dbReference type="Proteomes" id="UP000663929">
    <property type="component" value="Chromosome"/>
</dbReference>
<dbReference type="UniPathway" id="UPA00002">
    <property type="reaction ID" value="UER00468"/>
</dbReference>
<dbReference type="GO" id="GO:0016052">
    <property type="term" value="P:carbohydrate catabolic process"/>
    <property type="evidence" value="ECO:0007669"/>
    <property type="project" value="TreeGrafter"/>
</dbReference>
<comment type="catalytic activity">
    <reaction evidence="5 7">
        <text>2-deoxy-D-ribose 5-phosphate = D-glyceraldehyde 3-phosphate + acetaldehyde</text>
        <dbReference type="Rhea" id="RHEA:12821"/>
        <dbReference type="ChEBI" id="CHEBI:15343"/>
        <dbReference type="ChEBI" id="CHEBI:59776"/>
        <dbReference type="ChEBI" id="CHEBI:62877"/>
        <dbReference type="EC" id="4.1.2.4"/>
    </reaction>
</comment>
<evidence type="ECO:0000313" key="8">
    <source>
        <dbReference type="EMBL" id="QTD52691.1"/>
    </source>
</evidence>
<feature type="active site" description="Proton donor/acceptor" evidence="7">
    <location>
        <position position="102"/>
    </location>
</feature>
<keyword evidence="3 7" id="KW-0456">Lyase</keyword>
<accession>A0A8A4TUA7</accession>
<keyword evidence="9" id="KW-1185">Reference proteome</keyword>